<sequence>MVDQETAQGIPVQPDRIDEDLASLTGAERSARLVQHLATGTRGDRLSWISELATRSERHGLSLPEIRSIAADLAWLARDAGQRYPGSADWDAAATASRRHRLILAYVHGQRLRYDFKFEALQAQTYTWLTEFGDDALILALAAFAALGMRTARGLELYRQAIAAPDADGRTRHVCLHAIWFADHVPDQPQLVLDLSNSMMTTGTGDANLFYRRAYALRKLGRYDQALEEIDRAIGMLAPGNNAVHQDYVRERELITATRQMRQYADTLTRDLADQVTAQADRRITEASTKLAEKVESAQRVVSESTLKVVEILGLFVTLAGFLIGSGTVAFTASTFGQRITSMLIILSGSLIFFLLLRMVTGYRRRG</sequence>
<feature type="transmembrane region" description="Helical" evidence="1">
    <location>
        <begin position="340"/>
        <end position="360"/>
    </location>
</feature>
<keyword evidence="1" id="KW-0812">Transmembrane</keyword>
<feature type="transmembrane region" description="Helical" evidence="1">
    <location>
        <begin position="309"/>
        <end position="334"/>
    </location>
</feature>
<dbReference type="EMBL" id="JADOUF010000001">
    <property type="protein sequence ID" value="MBG6136246.1"/>
    <property type="molecule type" value="Genomic_DNA"/>
</dbReference>
<keyword evidence="1" id="KW-0472">Membrane</keyword>
<keyword evidence="3" id="KW-1185">Reference proteome</keyword>
<evidence type="ECO:0000256" key="1">
    <source>
        <dbReference type="SAM" id="Phobius"/>
    </source>
</evidence>
<dbReference type="InterPro" id="IPR011990">
    <property type="entry name" value="TPR-like_helical_dom_sf"/>
</dbReference>
<organism evidence="2 3">
    <name type="scientific">Longispora fulva</name>
    <dbReference type="NCBI Taxonomy" id="619741"/>
    <lineage>
        <taxon>Bacteria</taxon>
        <taxon>Bacillati</taxon>
        <taxon>Actinomycetota</taxon>
        <taxon>Actinomycetes</taxon>
        <taxon>Micromonosporales</taxon>
        <taxon>Micromonosporaceae</taxon>
        <taxon>Longispora</taxon>
    </lineage>
</organism>
<dbReference type="AlphaFoldDB" id="A0A8J7GSJ0"/>
<comment type="caution">
    <text evidence="2">The sequence shown here is derived from an EMBL/GenBank/DDBJ whole genome shotgun (WGS) entry which is preliminary data.</text>
</comment>
<gene>
    <name evidence="2" type="ORF">IW245_002440</name>
</gene>
<evidence type="ECO:0000313" key="3">
    <source>
        <dbReference type="Proteomes" id="UP000622552"/>
    </source>
</evidence>
<reference evidence="2" key="1">
    <citation type="submission" date="2020-11" db="EMBL/GenBank/DDBJ databases">
        <title>Sequencing the genomes of 1000 actinobacteria strains.</title>
        <authorList>
            <person name="Klenk H.-P."/>
        </authorList>
    </citation>
    <scope>NUCLEOTIDE SEQUENCE</scope>
    <source>
        <strain evidence="2">DSM 45356</strain>
    </source>
</reference>
<proteinExistence type="predicted"/>
<keyword evidence="1" id="KW-1133">Transmembrane helix</keyword>
<name>A0A8J7GSJ0_9ACTN</name>
<dbReference type="SUPFAM" id="SSF48452">
    <property type="entry name" value="TPR-like"/>
    <property type="match status" value="1"/>
</dbReference>
<protein>
    <submittedName>
        <fullName evidence="2">Tetratricopeptide (TPR) repeat protein</fullName>
    </submittedName>
</protein>
<accession>A0A8J7GSJ0</accession>
<dbReference type="RefSeq" id="WP_197003247.1">
    <property type="nucleotide sequence ID" value="NZ_BONS01000039.1"/>
</dbReference>
<evidence type="ECO:0000313" key="2">
    <source>
        <dbReference type="EMBL" id="MBG6136246.1"/>
    </source>
</evidence>
<dbReference type="Gene3D" id="1.25.40.10">
    <property type="entry name" value="Tetratricopeptide repeat domain"/>
    <property type="match status" value="1"/>
</dbReference>
<dbReference type="Proteomes" id="UP000622552">
    <property type="component" value="Unassembled WGS sequence"/>
</dbReference>